<feature type="compositionally biased region" description="Basic and acidic residues" evidence="2">
    <location>
        <begin position="53"/>
        <end position="64"/>
    </location>
</feature>
<dbReference type="Proteomes" id="UP001620626">
    <property type="component" value="Unassembled WGS sequence"/>
</dbReference>
<name>A0ABD2ISD8_9BILA</name>
<gene>
    <name evidence="3" type="ORF">niasHT_035725</name>
</gene>
<dbReference type="AlphaFoldDB" id="A0ABD2ISD8"/>
<evidence type="ECO:0000256" key="2">
    <source>
        <dbReference type="SAM" id="MobiDB-lite"/>
    </source>
</evidence>
<evidence type="ECO:0000313" key="4">
    <source>
        <dbReference type="Proteomes" id="UP001620626"/>
    </source>
</evidence>
<proteinExistence type="predicted"/>
<keyword evidence="4" id="KW-1185">Reference proteome</keyword>
<protein>
    <submittedName>
        <fullName evidence="3">Uncharacterized protein</fullName>
    </submittedName>
</protein>
<sequence>MHDLFNSFIIDQLSAANGTDGSMSQPSDPMTHNQKRLVETNLAKFSRETNQANDHRGGTSKEQTKSMSSKSEGKMPWPSTDQPNGVPLDMDKVRRFSNAIAFIAMEFVASSSESRAECKCLSDNEVEKKIYGRNGAIHSHLNAPLLNSAQKKRQFLKLLFSFGSILSTEEAKIGGAKQKVKVNAIVKAYECAGKNGSNGIVNQRNGNSFMKWDQSECIFNFGIVSGKESLATVDQQQPPEEGEEILFLKMPPNKTQHQKNIRKMEYFSSFVDFSAMEMQILSKQRENYEDFFYFLAKVLSKFGGKLTKNENREQIEIGIDGANKMLESLKNYAEKMLIKKAREWHPYYECQAKKKLEQQNLEMAAVEIMCLNFVDSAEIFEILNGQNELFKSVPKSEGNDEKVDPKLVNNSQLFNLLYSFATRIEAIIYGKNADGTIIGEEKAAKKEKKMEAEKHGETPVKRIHAFIAATKCFDLPYQQKYKKLSTFDSPIEIHQINSKKLVVAIKKKQKDVNNINQNTFILLKKLIAQQFSIYEATKLTRKLYCLAQQNCATKYFTDLKMPSILQNLFGQIHNEHKGLKFKVHFWECLFARFAKRISSKLAKMLHENGIKPEEHLLSKALENQKEIFEKTFVADHCKALKNAEEEIIGQLNAIRYDLVINFEYNARKDLYERADDLLKLLSEINRNENDDEKNAVEQQLFLELLNKLILLDNANGQMLRESKSELDKLLVISQLIEKTKKDLMKAKKAMFKKQNEIAKLENEGQKQAENAKKSIAKLGPILEKVKKLYEIASVSSQIGTISTRQSPLSSPKC</sequence>
<organism evidence="3 4">
    <name type="scientific">Heterodera trifolii</name>
    <dbReference type="NCBI Taxonomy" id="157864"/>
    <lineage>
        <taxon>Eukaryota</taxon>
        <taxon>Metazoa</taxon>
        <taxon>Ecdysozoa</taxon>
        <taxon>Nematoda</taxon>
        <taxon>Chromadorea</taxon>
        <taxon>Rhabditida</taxon>
        <taxon>Tylenchina</taxon>
        <taxon>Tylenchomorpha</taxon>
        <taxon>Tylenchoidea</taxon>
        <taxon>Heteroderidae</taxon>
        <taxon>Heteroderinae</taxon>
        <taxon>Heterodera</taxon>
    </lineage>
</organism>
<keyword evidence="1" id="KW-0175">Coiled coil</keyword>
<reference evidence="3 4" key="1">
    <citation type="submission" date="2024-10" db="EMBL/GenBank/DDBJ databases">
        <authorList>
            <person name="Kim D."/>
        </authorList>
    </citation>
    <scope>NUCLEOTIDE SEQUENCE [LARGE SCALE GENOMIC DNA]</scope>
    <source>
        <strain evidence="3">BH-2024</strain>
    </source>
</reference>
<evidence type="ECO:0000256" key="1">
    <source>
        <dbReference type="SAM" id="Coils"/>
    </source>
</evidence>
<accession>A0ABD2ISD8</accession>
<dbReference type="EMBL" id="JBICBT010001170">
    <property type="protein sequence ID" value="KAL3080205.1"/>
    <property type="molecule type" value="Genomic_DNA"/>
</dbReference>
<feature type="coiled-coil region" evidence="1">
    <location>
        <begin position="736"/>
        <end position="770"/>
    </location>
</feature>
<comment type="caution">
    <text evidence="3">The sequence shown here is derived from an EMBL/GenBank/DDBJ whole genome shotgun (WGS) entry which is preliminary data.</text>
</comment>
<evidence type="ECO:0000313" key="3">
    <source>
        <dbReference type="EMBL" id="KAL3080205.1"/>
    </source>
</evidence>
<feature type="region of interest" description="Disordered" evidence="2">
    <location>
        <begin position="45"/>
        <end position="86"/>
    </location>
</feature>